<dbReference type="GO" id="GO:0005829">
    <property type="term" value="C:cytosol"/>
    <property type="evidence" value="ECO:0007669"/>
    <property type="project" value="TreeGrafter"/>
</dbReference>
<keyword evidence="3" id="KW-0326">Glycosidase</keyword>
<keyword evidence="2 5" id="KW-0378">Hydrolase</keyword>
<evidence type="ECO:0000256" key="1">
    <source>
        <dbReference type="ARBA" id="ARBA00010838"/>
    </source>
</evidence>
<dbReference type="AlphaFoldDB" id="A0A1I2Y8L2"/>
<dbReference type="GO" id="GO:0016052">
    <property type="term" value="P:carbohydrate catabolic process"/>
    <property type="evidence" value="ECO:0007669"/>
    <property type="project" value="TreeGrafter"/>
</dbReference>
<gene>
    <name evidence="5" type="ORF">SAMN02787118_16313</name>
</gene>
<reference evidence="5 6" key="1">
    <citation type="submission" date="2016-10" db="EMBL/GenBank/DDBJ databases">
        <authorList>
            <person name="de Groot N.N."/>
        </authorList>
    </citation>
    <scope>NUCLEOTIDE SEQUENCE [LARGE SCALE GENOMIC DNA]</scope>
    <source>
        <strain evidence="5 6">OK461</strain>
    </source>
</reference>
<dbReference type="InterPro" id="IPR017853">
    <property type="entry name" value="GH"/>
</dbReference>
<dbReference type="Gene3D" id="3.20.20.80">
    <property type="entry name" value="Glycosidases"/>
    <property type="match status" value="1"/>
</dbReference>
<organism evidence="5 6">
    <name type="scientific">Streptomyces mirabilis</name>
    <dbReference type="NCBI Taxonomy" id="68239"/>
    <lineage>
        <taxon>Bacteria</taxon>
        <taxon>Bacillati</taxon>
        <taxon>Actinomycetota</taxon>
        <taxon>Actinomycetes</taxon>
        <taxon>Kitasatosporales</taxon>
        <taxon>Streptomycetaceae</taxon>
        <taxon>Streptomyces</taxon>
    </lineage>
</organism>
<evidence type="ECO:0000313" key="5">
    <source>
        <dbReference type="EMBL" id="SFH22088.1"/>
    </source>
</evidence>
<protein>
    <submittedName>
        <fullName evidence="5">Glycosyl hydrolase family 1</fullName>
    </submittedName>
</protein>
<evidence type="ECO:0000256" key="3">
    <source>
        <dbReference type="ARBA" id="ARBA00023295"/>
    </source>
</evidence>
<comment type="similarity">
    <text evidence="1 4">Belongs to the glycosyl hydrolase 1 family.</text>
</comment>
<dbReference type="PRINTS" id="PR00131">
    <property type="entry name" value="GLHYDRLASE1"/>
</dbReference>
<name>A0A1I2Y8L2_9ACTN</name>
<proteinExistence type="inferred from homology"/>
<evidence type="ECO:0000313" key="6">
    <source>
        <dbReference type="Proteomes" id="UP000181942"/>
    </source>
</evidence>
<sequence length="121" mass="14202">MEFYPKAVYDAVNLVHDEYGWTGPIYITENGTVDADGADPFDDQERIRYVRGFLEWTARAIDEGADVRGYYLWSLLDNYEWSAGFSKRFGIVHIDPDTLERKPKASFEWYRDVIAHRRLDV</sequence>
<dbReference type="GO" id="GO:0008422">
    <property type="term" value="F:beta-glucosidase activity"/>
    <property type="evidence" value="ECO:0007669"/>
    <property type="project" value="TreeGrafter"/>
</dbReference>
<evidence type="ECO:0000256" key="4">
    <source>
        <dbReference type="RuleBase" id="RU003690"/>
    </source>
</evidence>
<dbReference type="EMBL" id="FONR01000063">
    <property type="protein sequence ID" value="SFH22088.1"/>
    <property type="molecule type" value="Genomic_DNA"/>
</dbReference>
<dbReference type="Proteomes" id="UP000181942">
    <property type="component" value="Unassembled WGS sequence"/>
</dbReference>
<accession>A0A1I2Y8L2</accession>
<dbReference type="PANTHER" id="PTHR10353">
    <property type="entry name" value="GLYCOSYL HYDROLASE"/>
    <property type="match status" value="1"/>
</dbReference>
<evidence type="ECO:0000256" key="2">
    <source>
        <dbReference type="ARBA" id="ARBA00022801"/>
    </source>
</evidence>
<dbReference type="InterPro" id="IPR001360">
    <property type="entry name" value="Glyco_hydro_1"/>
</dbReference>
<dbReference type="Pfam" id="PF00232">
    <property type="entry name" value="Glyco_hydro_1"/>
    <property type="match status" value="1"/>
</dbReference>
<dbReference type="PANTHER" id="PTHR10353:SF36">
    <property type="entry name" value="LP05116P"/>
    <property type="match status" value="1"/>
</dbReference>
<dbReference type="SUPFAM" id="SSF51445">
    <property type="entry name" value="(Trans)glycosidases"/>
    <property type="match status" value="1"/>
</dbReference>